<keyword evidence="1" id="KW-0812">Transmembrane</keyword>
<dbReference type="Gene3D" id="2.60.40.10">
    <property type="entry name" value="Immunoglobulins"/>
    <property type="match status" value="1"/>
</dbReference>
<reference evidence="2 3" key="1">
    <citation type="submission" date="2009-01" db="EMBL/GenBank/DDBJ databases">
        <authorList>
            <person name="Qin X."/>
            <person name="Bachman B."/>
            <person name="Battles P."/>
            <person name="Bell A."/>
            <person name="Bess C."/>
            <person name="Bickham C."/>
            <person name="Chaboub L."/>
            <person name="Chen D."/>
            <person name="Coyle M."/>
            <person name="Deiros D.R."/>
            <person name="Dinh H."/>
            <person name="Forbes L."/>
            <person name="Fowler G."/>
            <person name="Francisco L."/>
            <person name="Fu Q."/>
            <person name="Gubbala S."/>
            <person name="Hale W."/>
            <person name="Han Y."/>
            <person name="Hemphill L."/>
            <person name="Highlander S.K."/>
            <person name="Hirani K."/>
            <person name="Hogues M."/>
            <person name="Jackson L."/>
            <person name="Jakkamsetti A."/>
            <person name="Javaid M."/>
            <person name="Jiang H."/>
            <person name="Korchina V."/>
            <person name="Kovar C."/>
            <person name="Lara F."/>
            <person name="Lee S."/>
            <person name="Mata R."/>
            <person name="Mathew T."/>
            <person name="Moen C."/>
            <person name="Morales K."/>
            <person name="Munidasa M."/>
            <person name="Nazareth L."/>
            <person name="Ngo R."/>
            <person name="Nguyen L."/>
            <person name="Okwuonu G."/>
            <person name="Ongeri F."/>
            <person name="Patil S."/>
            <person name="Petrosino J."/>
            <person name="Pham C."/>
            <person name="Pham P."/>
            <person name="Pu L.-L."/>
            <person name="Puazo M."/>
            <person name="Raj R."/>
            <person name="Reid J."/>
            <person name="Rouhana J."/>
            <person name="Saada N."/>
            <person name="Shang Y."/>
            <person name="Simmons D."/>
            <person name="Thornton R."/>
            <person name="Warren J."/>
            <person name="Weissenberger G."/>
            <person name="Zhang J."/>
            <person name="Zhang L."/>
            <person name="Zhou C."/>
            <person name="Zhu D."/>
            <person name="Muzny D."/>
            <person name="Worley K."/>
            <person name="Gibbs R."/>
        </authorList>
    </citation>
    <scope>NUCLEOTIDE SEQUENCE [LARGE SCALE GENOMIC DNA]</scope>
    <source>
        <strain evidence="2 3">ATCC 33300</strain>
    </source>
</reference>
<dbReference type="SUPFAM" id="SSF52833">
    <property type="entry name" value="Thioredoxin-like"/>
    <property type="match status" value="1"/>
</dbReference>
<sequence length="366" mass="41828">MFGENYLPMASARVTIFVFISTILLFATACLNGKENKVKKYEFDDNHEIEQLLLENTKAKNFLVLILTVPKCQLCFSIKNITTRTSGLPPNVIFRSVDVNKPSNKWISQLTRDYSFPTTLIFTPENKLTAYIKGANIPNIKEGFQKAFNGSTYYFDAESPFLNTYTIAGDDSQSLKLDFLDNLIISYLTLQQKKKPNEKLINTLKTNSKNYPYFFNTYLLYRLSGNKNYVNDLTYSYNDNIDQFLYSSLKKEIAAREDPDRVYMAPGISLRKDSIDFGTRRSGESGTVSIQIRNVGKSTLQLTDIAPSCNCLRVIWNKKTDLAPGEETNIETKYYLDNKGRFEHKVFIFSNAMDAPKEFTITGMVN</sequence>
<keyword evidence="1" id="KW-0472">Membrane</keyword>
<proteinExistence type="predicted"/>
<dbReference type="HOGENOM" id="CLU_756270_0_0_10"/>
<keyword evidence="1" id="KW-1133">Transmembrane helix</keyword>
<dbReference type="PANTHER" id="PTHR37833">
    <property type="entry name" value="LIPOPROTEIN-RELATED"/>
    <property type="match status" value="1"/>
</dbReference>
<evidence type="ECO:0008006" key="4">
    <source>
        <dbReference type="Google" id="ProtNLM"/>
    </source>
</evidence>
<feature type="transmembrane region" description="Helical" evidence="1">
    <location>
        <begin position="12"/>
        <end position="31"/>
    </location>
</feature>
<evidence type="ECO:0000313" key="2">
    <source>
        <dbReference type="EMBL" id="EEI91041.1"/>
    </source>
</evidence>
<dbReference type="Proteomes" id="UP000006241">
    <property type="component" value="Unassembled WGS sequence"/>
</dbReference>
<gene>
    <name evidence="2" type="ORF">HMPREF0765_3369</name>
</gene>
<dbReference type="Pfam" id="PF07610">
    <property type="entry name" value="DUF1573"/>
    <property type="match status" value="1"/>
</dbReference>
<dbReference type="AlphaFoldDB" id="C2G1B3"/>
<dbReference type="PANTHER" id="PTHR37833:SF1">
    <property type="entry name" value="SIGNAL PEPTIDE PROTEIN"/>
    <property type="match status" value="1"/>
</dbReference>
<dbReference type="InterPro" id="IPR013783">
    <property type="entry name" value="Ig-like_fold"/>
</dbReference>
<organism evidence="2 3">
    <name type="scientific">Sphingobacterium spiritivorum ATCC 33300</name>
    <dbReference type="NCBI Taxonomy" id="525372"/>
    <lineage>
        <taxon>Bacteria</taxon>
        <taxon>Pseudomonadati</taxon>
        <taxon>Bacteroidota</taxon>
        <taxon>Sphingobacteriia</taxon>
        <taxon>Sphingobacteriales</taxon>
        <taxon>Sphingobacteriaceae</taxon>
        <taxon>Sphingobacterium</taxon>
    </lineage>
</organism>
<dbReference type="EMBL" id="ACHB01000077">
    <property type="protein sequence ID" value="EEI91041.1"/>
    <property type="molecule type" value="Genomic_DNA"/>
</dbReference>
<dbReference type="InterPro" id="IPR036249">
    <property type="entry name" value="Thioredoxin-like_sf"/>
</dbReference>
<evidence type="ECO:0000256" key="1">
    <source>
        <dbReference type="SAM" id="Phobius"/>
    </source>
</evidence>
<protein>
    <recommendedName>
        <fullName evidence="4">DUF1573 domain-containing protein</fullName>
    </recommendedName>
</protein>
<accession>C2G1B3</accession>
<evidence type="ECO:0000313" key="3">
    <source>
        <dbReference type="Proteomes" id="UP000006241"/>
    </source>
</evidence>
<name>C2G1B3_SPHSI</name>
<comment type="caution">
    <text evidence="2">The sequence shown here is derived from an EMBL/GenBank/DDBJ whole genome shotgun (WGS) entry which is preliminary data.</text>
</comment>
<dbReference type="InterPro" id="IPR011467">
    <property type="entry name" value="DUF1573"/>
</dbReference>